<evidence type="ECO:0000313" key="4">
    <source>
        <dbReference type="EnsemblMetazoa" id="SMAR009943-PA"/>
    </source>
</evidence>
<dbReference type="GO" id="GO:0008143">
    <property type="term" value="F:poly(A) binding"/>
    <property type="evidence" value="ECO:0007669"/>
    <property type="project" value="TreeGrafter"/>
</dbReference>
<dbReference type="PANTHER" id="PTHR23236:SF12">
    <property type="entry name" value="EUKARYOTIC INITIATION FACTOR 4B-RELATED"/>
    <property type="match status" value="1"/>
</dbReference>
<dbReference type="eggNOG" id="KOG4209">
    <property type="taxonomic scope" value="Eukaryota"/>
</dbReference>
<evidence type="ECO:0000313" key="5">
    <source>
        <dbReference type="Proteomes" id="UP000014500"/>
    </source>
</evidence>
<organism evidence="4 5">
    <name type="scientific">Strigamia maritima</name>
    <name type="common">European centipede</name>
    <name type="synonym">Geophilus maritimus</name>
    <dbReference type="NCBI Taxonomy" id="126957"/>
    <lineage>
        <taxon>Eukaryota</taxon>
        <taxon>Metazoa</taxon>
        <taxon>Ecdysozoa</taxon>
        <taxon>Arthropoda</taxon>
        <taxon>Myriapoda</taxon>
        <taxon>Chilopoda</taxon>
        <taxon>Pleurostigmophora</taxon>
        <taxon>Geophilomorpha</taxon>
        <taxon>Linotaeniidae</taxon>
        <taxon>Strigamia</taxon>
    </lineage>
</organism>
<feature type="domain" description="RRM" evidence="3">
    <location>
        <begin position="22"/>
        <end position="74"/>
    </location>
</feature>
<dbReference type="InterPro" id="IPR000504">
    <property type="entry name" value="RRM_dom"/>
</dbReference>
<dbReference type="HOGENOM" id="CLU_2545511_0_0_1"/>
<evidence type="ECO:0000256" key="1">
    <source>
        <dbReference type="ARBA" id="ARBA00022884"/>
    </source>
</evidence>
<dbReference type="SMART" id="SM00360">
    <property type="entry name" value="RRM"/>
    <property type="match status" value="1"/>
</dbReference>
<reference evidence="4" key="2">
    <citation type="submission" date="2015-02" db="UniProtKB">
        <authorList>
            <consortium name="EnsemblMetazoa"/>
        </authorList>
    </citation>
    <scope>IDENTIFICATION</scope>
</reference>
<dbReference type="PROSITE" id="PS50102">
    <property type="entry name" value="RRM"/>
    <property type="match status" value="1"/>
</dbReference>
<evidence type="ECO:0000256" key="2">
    <source>
        <dbReference type="PROSITE-ProRule" id="PRU00176"/>
    </source>
</evidence>
<dbReference type="AlphaFoldDB" id="T1J8B8"/>
<protein>
    <recommendedName>
        <fullName evidence="3">RRM domain-containing protein</fullName>
    </recommendedName>
</protein>
<dbReference type="PANTHER" id="PTHR23236">
    <property type="entry name" value="EUKARYOTIC TRANSLATION INITIATION FACTOR 4B/4H"/>
    <property type="match status" value="1"/>
</dbReference>
<dbReference type="STRING" id="126957.T1J8B8"/>
<dbReference type="EnsemblMetazoa" id="SMAR009943-RA">
    <property type="protein sequence ID" value="SMAR009943-PA"/>
    <property type="gene ID" value="SMAR009943"/>
</dbReference>
<sequence>MESDRSSRRINTWAEELEVHSRSIYITNVNYGATIHDLKKHFQHCGSIVRVTIPRIQRTGRSRGIAYIEFEKKSAMNFRFGAA</sequence>
<proteinExistence type="predicted"/>
<dbReference type="Proteomes" id="UP000014500">
    <property type="component" value="Unassembled WGS sequence"/>
</dbReference>
<keyword evidence="1 2" id="KW-0694">RNA-binding</keyword>
<dbReference type="SUPFAM" id="SSF54928">
    <property type="entry name" value="RNA-binding domain, RBD"/>
    <property type="match status" value="1"/>
</dbReference>
<dbReference type="GO" id="GO:0005634">
    <property type="term" value="C:nucleus"/>
    <property type="evidence" value="ECO:0007669"/>
    <property type="project" value="TreeGrafter"/>
</dbReference>
<dbReference type="InterPro" id="IPR035979">
    <property type="entry name" value="RBD_domain_sf"/>
</dbReference>
<dbReference type="Pfam" id="PF00076">
    <property type="entry name" value="RRM_1"/>
    <property type="match status" value="1"/>
</dbReference>
<keyword evidence="5" id="KW-1185">Reference proteome</keyword>
<dbReference type="InterPro" id="IPR012677">
    <property type="entry name" value="Nucleotide-bd_a/b_plait_sf"/>
</dbReference>
<accession>T1J8B8</accession>
<dbReference type="Gene3D" id="3.30.70.330">
    <property type="match status" value="1"/>
</dbReference>
<dbReference type="EMBL" id="JH431952">
    <property type="status" value="NOT_ANNOTATED_CDS"/>
    <property type="molecule type" value="Genomic_DNA"/>
</dbReference>
<evidence type="ECO:0000259" key="3">
    <source>
        <dbReference type="PROSITE" id="PS50102"/>
    </source>
</evidence>
<name>T1J8B8_STRMM</name>
<reference evidence="5" key="1">
    <citation type="submission" date="2011-05" db="EMBL/GenBank/DDBJ databases">
        <authorList>
            <person name="Richards S.R."/>
            <person name="Qu J."/>
            <person name="Jiang H."/>
            <person name="Jhangiani S.N."/>
            <person name="Agravi P."/>
            <person name="Goodspeed R."/>
            <person name="Gross S."/>
            <person name="Mandapat C."/>
            <person name="Jackson L."/>
            <person name="Mathew T."/>
            <person name="Pu L."/>
            <person name="Thornton R."/>
            <person name="Saada N."/>
            <person name="Wilczek-Boney K.B."/>
            <person name="Lee S."/>
            <person name="Kovar C."/>
            <person name="Wu Y."/>
            <person name="Scherer S.E."/>
            <person name="Worley K.C."/>
            <person name="Muzny D.M."/>
            <person name="Gibbs R."/>
        </authorList>
    </citation>
    <scope>NUCLEOTIDE SEQUENCE</scope>
    <source>
        <strain evidence="5">Brora</strain>
    </source>
</reference>
<dbReference type="PhylomeDB" id="T1J8B8"/>